<evidence type="ECO:0000313" key="2">
    <source>
        <dbReference type="EMBL" id="KAJ8893722.1"/>
    </source>
</evidence>
<feature type="compositionally biased region" description="Low complexity" evidence="1">
    <location>
        <begin position="435"/>
        <end position="451"/>
    </location>
</feature>
<protein>
    <submittedName>
        <fullName evidence="2">Uncharacterized protein</fullName>
    </submittedName>
</protein>
<evidence type="ECO:0000313" key="3">
    <source>
        <dbReference type="Proteomes" id="UP001159363"/>
    </source>
</evidence>
<proteinExistence type="predicted"/>
<sequence length="480" mass="52492">MKHRTSSSIYSEIYAYFHDAIHYEQIAKSVSYLISISHFGTNIDELDIQNHEISLVQHFYIGTRIKLNPSSELGSFDLGSGKMLVQPGISELVSIPGRVTGFSQVGIVPNDAVGQRVFSGISRFPAPTLRRRSIFTSLTLLGSQDLASADVKVESLVYQRTFLCLLGVQTVVLPVLLHQVAQDGAAATNTSTCKTTTTLPPSDAATTLPPSNTATTPRLQSCPLPNGTEDCATAFDSNDAANRDSATQIKPLHSSFIVAQRSWTGWGRANYWTFANSVREIRHTSSREYGAAPEWGVEEAGDPREDPPTNSIVRHDCHMRKFGVTRPGIALVGGERAGRSATAVPKGVFIIVATCFPSNFVSRSFTRIYRVANESVNFANSDILQMTHSAIDSISPADWKKQCDHVRNKKLENDYLVNGGLMEEEISQVLKNLQSSTSSSSESGNDSNLTSDVTKAKQTYDGNISLEWRNRCYVSSNVGQ</sequence>
<gene>
    <name evidence="2" type="ORF">PR048_006322</name>
</gene>
<accession>A0ABQ9IBA7</accession>
<feature type="compositionally biased region" description="Polar residues" evidence="1">
    <location>
        <begin position="204"/>
        <end position="219"/>
    </location>
</feature>
<comment type="caution">
    <text evidence="2">The sequence shown here is derived from an EMBL/GenBank/DDBJ whole genome shotgun (WGS) entry which is preliminary data.</text>
</comment>
<reference evidence="2 3" key="1">
    <citation type="submission" date="2023-02" db="EMBL/GenBank/DDBJ databases">
        <title>LHISI_Scaffold_Assembly.</title>
        <authorList>
            <person name="Stuart O.P."/>
            <person name="Cleave R."/>
            <person name="Magrath M.J.L."/>
            <person name="Mikheyev A.S."/>
        </authorList>
    </citation>
    <scope>NUCLEOTIDE SEQUENCE [LARGE SCALE GENOMIC DNA]</scope>
    <source>
        <strain evidence="2">Daus_M_001</strain>
        <tissue evidence="2">Leg muscle</tissue>
    </source>
</reference>
<keyword evidence="3" id="KW-1185">Reference proteome</keyword>
<dbReference type="EMBL" id="JARBHB010000002">
    <property type="protein sequence ID" value="KAJ8893722.1"/>
    <property type="molecule type" value="Genomic_DNA"/>
</dbReference>
<dbReference type="Proteomes" id="UP001159363">
    <property type="component" value="Chromosome 2"/>
</dbReference>
<feature type="region of interest" description="Disordered" evidence="1">
    <location>
        <begin position="433"/>
        <end position="453"/>
    </location>
</feature>
<name>A0ABQ9IBA7_9NEOP</name>
<feature type="region of interest" description="Disordered" evidence="1">
    <location>
        <begin position="191"/>
        <end position="223"/>
    </location>
</feature>
<organism evidence="2 3">
    <name type="scientific">Dryococelus australis</name>
    <dbReference type="NCBI Taxonomy" id="614101"/>
    <lineage>
        <taxon>Eukaryota</taxon>
        <taxon>Metazoa</taxon>
        <taxon>Ecdysozoa</taxon>
        <taxon>Arthropoda</taxon>
        <taxon>Hexapoda</taxon>
        <taxon>Insecta</taxon>
        <taxon>Pterygota</taxon>
        <taxon>Neoptera</taxon>
        <taxon>Polyneoptera</taxon>
        <taxon>Phasmatodea</taxon>
        <taxon>Verophasmatodea</taxon>
        <taxon>Anareolatae</taxon>
        <taxon>Phasmatidae</taxon>
        <taxon>Eurycanthinae</taxon>
        <taxon>Dryococelus</taxon>
    </lineage>
</organism>
<evidence type="ECO:0000256" key="1">
    <source>
        <dbReference type="SAM" id="MobiDB-lite"/>
    </source>
</evidence>